<dbReference type="PANTHER" id="PTHR32481:SF7">
    <property type="entry name" value="AMINOPEPTIDASE YHFE-RELATED"/>
    <property type="match status" value="1"/>
</dbReference>
<dbReference type="InterPro" id="IPR008007">
    <property type="entry name" value="Peptidase_M42"/>
</dbReference>
<feature type="binding site" evidence="8">
    <location>
        <position position="335"/>
    </location>
    <ligand>
        <name>Zn(2+)</name>
        <dbReference type="ChEBI" id="CHEBI:29105"/>
        <label>2</label>
    </ligand>
</feature>
<dbReference type="Proteomes" id="UP001596312">
    <property type="component" value="Unassembled WGS sequence"/>
</dbReference>
<comment type="caution">
    <text evidence="10">The sequence shown here is derived from an EMBL/GenBank/DDBJ whole genome shotgun (WGS) entry which is preliminary data.</text>
</comment>
<name>A0ABD5V3S1_9EURY</name>
<dbReference type="EMBL" id="JBHSXQ010000004">
    <property type="protein sequence ID" value="MFC6906107.1"/>
    <property type="molecule type" value="Genomic_DNA"/>
</dbReference>
<evidence type="ECO:0000256" key="5">
    <source>
        <dbReference type="ARBA" id="ARBA00022801"/>
    </source>
</evidence>
<dbReference type="SUPFAM" id="SSF53187">
    <property type="entry name" value="Zn-dependent exopeptidases"/>
    <property type="match status" value="1"/>
</dbReference>
<feature type="binding site" evidence="8">
    <location>
        <position position="194"/>
    </location>
    <ligand>
        <name>Zn(2+)</name>
        <dbReference type="ChEBI" id="CHEBI:29105"/>
        <label>1</label>
    </ligand>
</feature>
<dbReference type="PANTHER" id="PTHR32481">
    <property type="entry name" value="AMINOPEPTIDASE"/>
    <property type="match status" value="1"/>
</dbReference>
<feature type="active site" description="Proton acceptor" evidence="7">
    <location>
        <position position="224"/>
    </location>
</feature>
<keyword evidence="5" id="KW-0378">Hydrolase</keyword>
<feature type="binding site" evidence="8">
    <location>
        <position position="68"/>
    </location>
    <ligand>
        <name>Zn(2+)</name>
        <dbReference type="ChEBI" id="CHEBI:29105"/>
        <label>1</label>
    </ligand>
</feature>
<evidence type="ECO:0000256" key="1">
    <source>
        <dbReference type="ARBA" id="ARBA00006272"/>
    </source>
</evidence>
<accession>A0ABD5V3S1</accession>
<evidence type="ECO:0000256" key="8">
    <source>
        <dbReference type="PIRSR" id="PIRSR001123-2"/>
    </source>
</evidence>
<organism evidence="10 11">
    <name type="scientific">Halalkalicoccus tibetensis</name>
    <dbReference type="NCBI Taxonomy" id="175632"/>
    <lineage>
        <taxon>Archaea</taxon>
        <taxon>Methanobacteriati</taxon>
        <taxon>Methanobacteriota</taxon>
        <taxon>Stenosarchaea group</taxon>
        <taxon>Halobacteria</taxon>
        <taxon>Halobacteriales</taxon>
        <taxon>Halococcaceae</taxon>
        <taxon>Halalkalicoccus</taxon>
    </lineage>
</organism>
<evidence type="ECO:0000256" key="4">
    <source>
        <dbReference type="ARBA" id="ARBA00022723"/>
    </source>
</evidence>
<keyword evidence="3" id="KW-0645">Protease</keyword>
<dbReference type="GO" id="GO:0006508">
    <property type="term" value="P:proteolysis"/>
    <property type="evidence" value="ECO:0007669"/>
    <property type="project" value="UniProtKB-KW"/>
</dbReference>
<keyword evidence="2" id="KW-0031">Aminopeptidase</keyword>
<evidence type="ECO:0000256" key="7">
    <source>
        <dbReference type="PIRSR" id="PIRSR001123-1"/>
    </source>
</evidence>
<dbReference type="Pfam" id="PF05343">
    <property type="entry name" value="Peptidase_M42"/>
    <property type="match status" value="1"/>
</dbReference>
<dbReference type="Gene3D" id="3.40.630.10">
    <property type="entry name" value="Zn peptidases"/>
    <property type="match status" value="1"/>
</dbReference>
<keyword evidence="11" id="KW-1185">Reference proteome</keyword>
<evidence type="ECO:0000313" key="11">
    <source>
        <dbReference type="Proteomes" id="UP001596312"/>
    </source>
</evidence>
<feature type="binding site" evidence="8">
    <location>
        <position position="225"/>
    </location>
    <ligand>
        <name>Zn(2+)</name>
        <dbReference type="ChEBI" id="CHEBI:29105"/>
        <label>2</label>
    </ligand>
</feature>
<dbReference type="SUPFAM" id="SSF101821">
    <property type="entry name" value="Aminopeptidase/glucanase lid domain"/>
    <property type="match status" value="1"/>
</dbReference>
<comment type="similarity">
    <text evidence="1 6">Belongs to the peptidase M42 family.</text>
</comment>
<reference evidence="10 11" key="1">
    <citation type="journal article" date="2019" name="Int. J. Syst. Evol. Microbiol.">
        <title>The Global Catalogue of Microorganisms (GCM) 10K type strain sequencing project: providing services to taxonomists for standard genome sequencing and annotation.</title>
        <authorList>
            <consortium name="The Broad Institute Genomics Platform"/>
            <consortium name="The Broad Institute Genome Sequencing Center for Infectious Disease"/>
            <person name="Wu L."/>
            <person name="Ma J."/>
        </authorList>
    </citation>
    <scope>NUCLEOTIDE SEQUENCE [LARGE SCALE GENOMIC DNA]</scope>
    <source>
        <strain evidence="10 11">CGMCC 1.3240</strain>
    </source>
</reference>
<feature type="region of interest" description="Disordered" evidence="9">
    <location>
        <begin position="105"/>
        <end position="154"/>
    </location>
</feature>
<dbReference type="GO" id="GO:0046872">
    <property type="term" value="F:metal ion binding"/>
    <property type="evidence" value="ECO:0007669"/>
    <property type="project" value="UniProtKB-UniRule"/>
</dbReference>
<feature type="binding site" evidence="8">
    <location>
        <position position="247"/>
    </location>
    <ligand>
        <name>Zn(2+)</name>
        <dbReference type="ChEBI" id="CHEBI:29105"/>
        <label>1</label>
    </ligand>
</feature>
<feature type="compositionally biased region" description="Basic and acidic residues" evidence="9">
    <location>
        <begin position="139"/>
        <end position="154"/>
    </location>
</feature>
<dbReference type="InterPro" id="IPR023367">
    <property type="entry name" value="Peptidase_M42_dom2"/>
</dbReference>
<proteinExistence type="inferred from homology"/>
<gene>
    <name evidence="10" type="ORF">ACFQGH_12990</name>
</gene>
<feature type="binding site" evidence="8">
    <location>
        <position position="194"/>
    </location>
    <ligand>
        <name>Zn(2+)</name>
        <dbReference type="ChEBI" id="CHEBI:29105"/>
        <label>2</label>
    </ligand>
</feature>
<dbReference type="Gene3D" id="2.40.30.40">
    <property type="entry name" value="Peptidase M42, domain 2"/>
    <property type="match status" value="1"/>
</dbReference>
<dbReference type="PIRSF" id="PIRSF001123">
    <property type="entry name" value="PepA_GA"/>
    <property type="match status" value="1"/>
</dbReference>
<dbReference type="RefSeq" id="WP_340604658.1">
    <property type="nucleotide sequence ID" value="NZ_JBBMXV010000004.1"/>
</dbReference>
<dbReference type="InterPro" id="IPR051464">
    <property type="entry name" value="Peptidase_M42_aminopept"/>
</dbReference>
<evidence type="ECO:0000256" key="2">
    <source>
        <dbReference type="ARBA" id="ARBA00022438"/>
    </source>
</evidence>
<evidence type="ECO:0000256" key="9">
    <source>
        <dbReference type="SAM" id="MobiDB-lite"/>
    </source>
</evidence>
<dbReference type="GO" id="GO:0004177">
    <property type="term" value="F:aminopeptidase activity"/>
    <property type="evidence" value="ECO:0007669"/>
    <property type="project" value="UniProtKB-UniRule"/>
</dbReference>
<dbReference type="AlphaFoldDB" id="A0ABD5V3S1"/>
<evidence type="ECO:0000256" key="3">
    <source>
        <dbReference type="ARBA" id="ARBA00022670"/>
    </source>
</evidence>
<evidence type="ECO:0000313" key="10">
    <source>
        <dbReference type="EMBL" id="MFC6906107.1"/>
    </source>
</evidence>
<keyword evidence="4 8" id="KW-0479">Metal-binding</keyword>
<protein>
    <submittedName>
        <fullName evidence="10">M42 family metallopeptidase</fullName>
    </submittedName>
</protein>
<comment type="cofactor">
    <cofactor evidence="8">
        <name>a divalent metal cation</name>
        <dbReference type="ChEBI" id="CHEBI:60240"/>
    </cofactor>
    <text evidence="8">Binds 2 divalent metal cations per subunit.</text>
</comment>
<dbReference type="CDD" id="cd05656">
    <property type="entry name" value="M42_Frv"/>
    <property type="match status" value="1"/>
</dbReference>
<sequence length="368" mass="39052">MAVDPDFDYELLKRLTEARGVPGYEDRVREIVREELSPHVDGLRTDAMGNVVGTVEGDSEYSVVVAAHMDEIGFMVTHVDDDGFLAVDSLGGFDPRVLKAQRVTVHTEVPGPEDSGVEGTASRSDGDLPGVIGSAPPHTLDEEQREKTPKTEDVRIDLGLDAEAVEERVSPGDLVTMDQDTGIVGEHVTGKAIDNRVSVLALIEAARRIEDPAVTVHFAATVQEEVGLRGARALGVDVDPDLAIALDTTVANDVPGFGAEEHVTELGEGAGIKLKDSSVITSPKVHRRLREVAESEGIAHQFEVLPAGGTDTGGLQTSAGATPVGAISFPTRYLHTVTESAHVEDVAAVIDLLTAFLDSETGEGDYRL</sequence>
<evidence type="ECO:0000256" key="6">
    <source>
        <dbReference type="PIRNR" id="PIRNR001123"/>
    </source>
</evidence>